<gene>
    <name evidence="1" type="ORF">J2T57_002594</name>
</gene>
<reference evidence="1" key="1">
    <citation type="submission" date="2022-03" db="EMBL/GenBank/DDBJ databases">
        <title>Genomic Encyclopedia of Type Strains, Phase III (KMG-III): the genomes of soil and plant-associated and newly described type strains.</title>
        <authorList>
            <person name="Whitman W."/>
        </authorList>
    </citation>
    <scope>NUCLEOTIDE SEQUENCE</scope>
    <source>
        <strain evidence="1">ANL 6-2</strain>
    </source>
</reference>
<organism evidence="1 2">
    <name type="scientific">Natronocella acetinitrilica</name>
    <dbReference type="NCBI Taxonomy" id="414046"/>
    <lineage>
        <taxon>Bacteria</taxon>
        <taxon>Pseudomonadati</taxon>
        <taxon>Pseudomonadota</taxon>
        <taxon>Gammaproteobacteria</taxon>
        <taxon>Chromatiales</taxon>
        <taxon>Ectothiorhodospiraceae</taxon>
        <taxon>Natronocella</taxon>
    </lineage>
</organism>
<evidence type="ECO:0000313" key="1">
    <source>
        <dbReference type="EMBL" id="MCP1675444.1"/>
    </source>
</evidence>
<dbReference type="PIRSF" id="PIRSF028589">
    <property type="entry name" value="UCP028589"/>
    <property type="match status" value="1"/>
</dbReference>
<protein>
    <submittedName>
        <fullName evidence="1">Uncharacterized protein</fullName>
    </submittedName>
</protein>
<comment type="caution">
    <text evidence="1">The sequence shown here is derived from an EMBL/GenBank/DDBJ whole genome shotgun (WGS) entry which is preliminary data.</text>
</comment>
<accession>A0AAE3G4F6</accession>
<evidence type="ECO:0000313" key="2">
    <source>
        <dbReference type="Proteomes" id="UP001205843"/>
    </source>
</evidence>
<proteinExistence type="predicted"/>
<keyword evidence="2" id="KW-1185">Reference proteome</keyword>
<dbReference type="RefSeq" id="WP_253478904.1">
    <property type="nucleotide sequence ID" value="NZ_JALJXV010000006.1"/>
</dbReference>
<dbReference type="Proteomes" id="UP001205843">
    <property type="component" value="Unassembled WGS sequence"/>
</dbReference>
<sequence length="244" mass="25993">MPQKVFHYLGSGRVYVGRRRVGVVSDLQLQVEENTIDLIDSENPGGGTANSVSRVTAVNMTMSLRDFRPENLALALRGRVRNVAAGTVTGEEHSVVVDRLVRFEHIDATEVEVTDGDTTTYVAGTDYELTASGLIPLSGGAFANATEEEPMAIEVDYEFGAEAIAEALVEAGQEFEVVFDGVNEADSGAPMVVDVYRFRPSPAEALALISADDFAALEVSGRVLVDTSKGAGLSGYFRAVQKAA</sequence>
<dbReference type="InterPro" id="IPR016893">
    <property type="entry name" value="UCP028589"/>
</dbReference>
<dbReference type="AlphaFoldDB" id="A0AAE3G4F6"/>
<name>A0AAE3G4F6_9GAMM</name>
<dbReference type="EMBL" id="JALJXV010000006">
    <property type="protein sequence ID" value="MCP1675444.1"/>
    <property type="molecule type" value="Genomic_DNA"/>
</dbReference>